<proteinExistence type="predicted"/>
<dbReference type="EMBL" id="CP025611">
    <property type="protein sequence ID" value="AUN29587.1"/>
    <property type="molecule type" value="Genomic_DNA"/>
</dbReference>
<evidence type="ECO:0000256" key="1">
    <source>
        <dbReference type="SAM" id="Phobius"/>
    </source>
</evidence>
<keyword evidence="1" id="KW-1133">Transmembrane helix</keyword>
<keyword evidence="1" id="KW-0472">Membrane</keyword>
<keyword evidence="3" id="KW-1185">Reference proteome</keyword>
<dbReference type="AlphaFoldDB" id="A0A2K9N925"/>
<dbReference type="Proteomes" id="UP000234752">
    <property type="component" value="Chromosome eg_1"/>
</dbReference>
<keyword evidence="1" id="KW-0812">Transmembrane</keyword>
<name>A0A2K9N925_9PROT</name>
<sequence length="70" mass="8534">MSVCLYLRLLQVLFEIWIIQVLMIKLYPVLWKNLYFKNFLIVDIIQLFLEKNIKCLTLLMRKKLKVNVMS</sequence>
<gene>
    <name evidence="2" type="ORF">C0V82_04625</name>
</gene>
<evidence type="ECO:0000313" key="2">
    <source>
        <dbReference type="EMBL" id="AUN29587.1"/>
    </source>
</evidence>
<organism evidence="2 3">
    <name type="scientific">Niveispirillum cyanobacteriorum</name>
    <dbReference type="NCBI Taxonomy" id="1612173"/>
    <lineage>
        <taxon>Bacteria</taxon>
        <taxon>Pseudomonadati</taxon>
        <taxon>Pseudomonadota</taxon>
        <taxon>Alphaproteobacteria</taxon>
        <taxon>Rhodospirillales</taxon>
        <taxon>Azospirillaceae</taxon>
        <taxon>Niveispirillum</taxon>
    </lineage>
</organism>
<reference evidence="2 3" key="1">
    <citation type="submission" date="2017-12" db="EMBL/GenBank/DDBJ databases">
        <title>Genomes of bacteria within cyanobacterial aggregates.</title>
        <authorList>
            <person name="Cai H."/>
        </authorList>
    </citation>
    <scope>NUCLEOTIDE SEQUENCE [LARGE SCALE GENOMIC DNA]</scope>
    <source>
        <strain evidence="2 3">TH16</strain>
    </source>
</reference>
<feature type="transmembrane region" description="Helical" evidence="1">
    <location>
        <begin position="6"/>
        <end position="27"/>
    </location>
</feature>
<protein>
    <submittedName>
        <fullName evidence="2">Uncharacterized protein</fullName>
    </submittedName>
</protein>
<dbReference type="KEGG" id="ncb:C0V82_04625"/>
<evidence type="ECO:0000313" key="3">
    <source>
        <dbReference type="Proteomes" id="UP000234752"/>
    </source>
</evidence>
<accession>A0A2K9N925</accession>